<dbReference type="Proteomes" id="UP000533641">
    <property type="component" value="Unassembled WGS sequence"/>
</dbReference>
<comment type="caution">
    <text evidence="1">The sequence shown here is derived from an EMBL/GenBank/DDBJ whole genome shotgun (WGS) entry which is preliminary data.</text>
</comment>
<evidence type="ECO:0000313" key="1">
    <source>
        <dbReference type="EMBL" id="MBB4272822.1"/>
    </source>
</evidence>
<dbReference type="Pfam" id="PF05930">
    <property type="entry name" value="Phage_AlpA"/>
    <property type="match status" value="1"/>
</dbReference>
<reference evidence="1 2" key="1">
    <citation type="submission" date="2020-08" db="EMBL/GenBank/DDBJ databases">
        <title>Genomic Encyclopedia of Type Strains, Phase IV (KMG-V): Genome sequencing to study the core and pangenomes of soil and plant-associated prokaryotes.</title>
        <authorList>
            <person name="Whitman W."/>
        </authorList>
    </citation>
    <scope>NUCLEOTIDE SEQUENCE [LARGE SCALE GENOMIC DNA]</scope>
    <source>
        <strain evidence="1 2">SEMIA 402</strain>
    </source>
</reference>
<accession>A0A7W6RIC0</accession>
<evidence type="ECO:0000313" key="2">
    <source>
        <dbReference type="Proteomes" id="UP000533641"/>
    </source>
</evidence>
<protein>
    <submittedName>
        <fullName evidence="1">Prophage regulatory protein</fullName>
    </submittedName>
</protein>
<proteinExistence type="predicted"/>
<name>A0A7W6RIC0_9HYPH</name>
<gene>
    <name evidence="1" type="ORF">GGE12_000564</name>
</gene>
<dbReference type="RefSeq" id="WP_183922766.1">
    <property type="nucleotide sequence ID" value="NZ_JACIGM010000001.1"/>
</dbReference>
<organism evidence="1 2">
    <name type="scientific">Rhizobium mongolense</name>
    <dbReference type="NCBI Taxonomy" id="57676"/>
    <lineage>
        <taxon>Bacteria</taxon>
        <taxon>Pseudomonadati</taxon>
        <taxon>Pseudomonadota</taxon>
        <taxon>Alphaproteobacteria</taxon>
        <taxon>Hyphomicrobiales</taxon>
        <taxon>Rhizobiaceae</taxon>
        <taxon>Rhizobium/Agrobacterium group</taxon>
        <taxon>Rhizobium</taxon>
    </lineage>
</organism>
<dbReference type="EMBL" id="JACIGM010000001">
    <property type="protein sequence ID" value="MBB4272822.1"/>
    <property type="molecule type" value="Genomic_DNA"/>
</dbReference>
<dbReference type="SUPFAM" id="SSF46955">
    <property type="entry name" value="Putative DNA-binding domain"/>
    <property type="match status" value="1"/>
</dbReference>
<dbReference type="Gene3D" id="1.10.238.160">
    <property type="match status" value="1"/>
</dbReference>
<sequence length="71" mass="7895">MSPPDNDLAVLVSLNEAAKMTSMSRTMVNKYRASGRFPQPVDLGDRRVAFVKSEVMAWIEAKIAARGRVEK</sequence>
<dbReference type="InterPro" id="IPR009061">
    <property type="entry name" value="DNA-bd_dom_put_sf"/>
</dbReference>
<dbReference type="InterPro" id="IPR010260">
    <property type="entry name" value="AlpA"/>
</dbReference>
<dbReference type="AlphaFoldDB" id="A0A7W6RIC0"/>